<dbReference type="AlphaFoldDB" id="A0A2N0WIB9"/>
<organism evidence="1 2">
    <name type="scientific">Acinetobacter proteolyticus</name>
    <dbReference type="NCBI Taxonomy" id="1776741"/>
    <lineage>
        <taxon>Bacteria</taxon>
        <taxon>Pseudomonadati</taxon>
        <taxon>Pseudomonadota</taxon>
        <taxon>Gammaproteobacteria</taxon>
        <taxon>Moraxellales</taxon>
        <taxon>Moraxellaceae</taxon>
        <taxon>Acinetobacter</taxon>
    </lineage>
</organism>
<dbReference type="Proteomes" id="UP000233553">
    <property type="component" value="Unassembled WGS sequence"/>
</dbReference>
<evidence type="ECO:0000313" key="1">
    <source>
        <dbReference type="EMBL" id="PKF35549.1"/>
    </source>
</evidence>
<sequence>MKSLQSLALARKALTLIAEKSKTTTTIAILRWNKDALTLLGQSLPKPAIDEANPDYQYLQSVIKRQLPNMNDPDIGSRMSEILNRNSESSVFTSYVQQAIAAYREALIAISKQFLWGHA</sequence>
<accession>A0A2N0WIB9</accession>
<evidence type="ECO:0000313" key="2">
    <source>
        <dbReference type="Proteomes" id="UP000233553"/>
    </source>
</evidence>
<dbReference type="RefSeq" id="WP_101235770.1">
    <property type="nucleotide sequence ID" value="NZ_PISJ01000005.1"/>
</dbReference>
<proteinExistence type="predicted"/>
<name>A0A2N0WIB9_9GAMM</name>
<gene>
    <name evidence="1" type="ORF">CW311_04470</name>
</gene>
<reference evidence="1 2" key="1">
    <citation type="submission" date="2017-12" db="EMBL/GenBank/DDBJ databases">
        <title>Draft Genome sequences of multiple microbial strains isolated from spacecraft associated surfaces.</title>
        <authorList>
            <person name="Seuylemezian A."/>
            <person name="Vaishampayan P."/>
            <person name="Venkateswaran K."/>
        </authorList>
    </citation>
    <scope>NUCLEOTIDE SEQUENCE [LARGE SCALE GENOMIC DNA]</scope>
    <source>
        <strain evidence="1 2">2P01AA</strain>
    </source>
</reference>
<protein>
    <submittedName>
        <fullName evidence="1">Uncharacterized protein</fullName>
    </submittedName>
</protein>
<comment type="caution">
    <text evidence="1">The sequence shown here is derived from an EMBL/GenBank/DDBJ whole genome shotgun (WGS) entry which is preliminary data.</text>
</comment>
<dbReference type="EMBL" id="PISJ01000005">
    <property type="protein sequence ID" value="PKF35549.1"/>
    <property type="molecule type" value="Genomic_DNA"/>
</dbReference>